<dbReference type="SMART" id="SM00460">
    <property type="entry name" value="TGc"/>
    <property type="match status" value="1"/>
</dbReference>
<dbReference type="InterPro" id="IPR021878">
    <property type="entry name" value="TgpA_N"/>
</dbReference>
<feature type="transmembrane region" description="Helical" evidence="2">
    <location>
        <begin position="145"/>
        <end position="162"/>
    </location>
</feature>
<dbReference type="PANTHER" id="PTHR42736:SF1">
    <property type="entry name" value="PROTEIN-GLUTAMINE GAMMA-GLUTAMYLTRANSFERASE"/>
    <property type="match status" value="1"/>
</dbReference>
<dbReference type="Proteomes" id="UP000575985">
    <property type="component" value="Unassembled WGS sequence"/>
</dbReference>
<dbReference type="AlphaFoldDB" id="A0A853BM38"/>
<feature type="transmembrane region" description="Helical" evidence="2">
    <location>
        <begin position="37"/>
        <end position="56"/>
    </location>
</feature>
<feature type="region of interest" description="Disordered" evidence="1">
    <location>
        <begin position="547"/>
        <end position="580"/>
    </location>
</feature>
<dbReference type="Gene3D" id="3.10.620.30">
    <property type="match status" value="1"/>
</dbReference>
<feature type="transmembrane region" description="Helical" evidence="2">
    <location>
        <begin position="168"/>
        <end position="187"/>
    </location>
</feature>
<dbReference type="InterPro" id="IPR052901">
    <property type="entry name" value="Bact_TGase-like"/>
</dbReference>
<dbReference type="SUPFAM" id="SSF54001">
    <property type="entry name" value="Cysteine proteinases"/>
    <property type="match status" value="1"/>
</dbReference>
<feature type="domain" description="Transglutaminase-like" evidence="3">
    <location>
        <begin position="474"/>
        <end position="546"/>
    </location>
</feature>
<name>A0A853BM38_9ACTN</name>
<sequence>MSRAAARVAGTAGHAALIAASAAPGLALAPAYVDPVLVGGLLAGWAAAAVLLTTALRRTLGAPATLLAGLVVALSGVAVLARFFPGPERDLARAVLDAVVNSGARILTTSLPTEMAVDTLALPALAVWLSGSAAALAVRAGYPLAGMLCPLLALAGAAVLNGPELAPAYFPAALFALSAVVVLAVAARTPSPEELAADVGPGTVVPIAAADRAGRVGRALPRALSLGGVLALVAALTTYLGPLALYGTPIRPADPRAAVSPPEEETQAVSPLSYLAGWTEEPGHRLMTVTSPEPTELRWVTLSHFDGVTWQPEGRYRPSSEVLPDPEQEVPDGPERAIEVEVEELPGHWLPTAGIPERITGTPVAVQPASATLRTRQGDAAGLTYRVRGQVPEYDRETLRAAEEADREAFADYLALPEGAPPEIHAIADAFADGTPYERANWLAAHLRANYGVDPEAPGGHGYANLEELLVPPSEKGGGGTSGQFASAFALLARASGLPSRVVVGFGPGTPAGDGGDERIIRSGDALAWGEVYLEGVGWAPFDVLPGDPKRNGVDQGGEGGEGGGTAGQAAGGTESEEDRGFFRVGGAPLDVGYAWSMAGRTSAGVVAALVLAALLSGAVRGARRGLRLGARDPRRRLAGAWWELRDGLRLAGAPPRPSDTVTDVLDRSDHLLPPEGGGRRDWTLGRTLNAMAFVPAEERAAGLDADSAERAAEEVRAYTAALRRRLPRVRRVLWWLDPRPLFWRRR</sequence>
<evidence type="ECO:0000256" key="2">
    <source>
        <dbReference type="SAM" id="Phobius"/>
    </source>
</evidence>
<keyword evidence="5" id="KW-1185">Reference proteome</keyword>
<keyword evidence="2" id="KW-0812">Transmembrane</keyword>
<dbReference type="InterPro" id="IPR002931">
    <property type="entry name" value="Transglutaminase-like"/>
</dbReference>
<dbReference type="InterPro" id="IPR038765">
    <property type="entry name" value="Papain-like_cys_pep_sf"/>
</dbReference>
<comment type="caution">
    <text evidence="4">The sequence shown here is derived from an EMBL/GenBank/DDBJ whole genome shotgun (WGS) entry which is preliminary data.</text>
</comment>
<dbReference type="GO" id="GO:0006508">
    <property type="term" value="P:proteolysis"/>
    <property type="evidence" value="ECO:0007669"/>
    <property type="project" value="UniProtKB-KW"/>
</dbReference>
<keyword evidence="2" id="KW-0472">Membrane</keyword>
<dbReference type="Pfam" id="PF01841">
    <property type="entry name" value="Transglut_core"/>
    <property type="match status" value="1"/>
</dbReference>
<feature type="transmembrane region" description="Helical" evidence="2">
    <location>
        <begin position="223"/>
        <end position="246"/>
    </location>
</feature>
<dbReference type="PANTHER" id="PTHR42736">
    <property type="entry name" value="PROTEIN-GLUTAMINE GAMMA-GLUTAMYLTRANSFERASE"/>
    <property type="match status" value="1"/>
</dbReference>
<protein>
    <submittedName>
        <fullName evidence="4">Transglutaminase-like putative cysteine protease</fullName>
    </submittedName>
</protein>
<keyword evidence="2" id="KW-1133">Transmembrane helix</keyword>
<organism evidence="4 5">
    <name type="scientific">Streptomonospora nanhaiensis</name>
    <dbReference type="NCBI Taxonomy" id="1323731"/>
    <lineage>
        <taxon>Bacteria</taxon>
        <taxon>Bacillati</taxon>
        <taxon>Actinomycetota</taxon>
        <taxon>Actinomycetes</taxon>
        <taxon>Streptosporangiales</taxon>
        <taxon>Nocardiopsidaceae</taxon>
        <taxon>Streptomonospora</taxon>
    </lineage>
</organism>
<feature type="transmembrane region" description="Helical" evidence="2">
    <location>
        <begin position="120"/>
        <end position="138"/>
    </location>
</feature>
<feature type="transmembrane region" description="Helical" evidence="2">
    <location>
        <begin position="63"/>
        <end position="84"/>
    </location>
</feature>
<evidence type="ECO:0000259" key="3">
    <source>
        <dbReference type="SMART" id="SM00460"/>
    </source>
</evidence>
<feature type="compositionally biased region" description="Gly residues" evidence="1">
    <location>
        <begin position="555"/>
        <end position="571"/>
    </location>
</feature>
<accession>A0A853BM38</accession>
<dbReference type="EMBL" id="JACCFO010000001">
    <property type="protein sequence ID" value="NYI96538.1"/>
    <property type="molecule type" value="Genomic_DNA"/>
</dbReference>
<gene>
    <name evidence="4" type="ORF">HNR12_002815</name>
</gene>
<evidence type="ECO:0000313" key="4">
    <source>
        <dbReference type="EMBL" id="NYI96538.1"/>
    </source>
</evidence>
<proteinExistence type="predicted"/>
<dbReference type="RefSeq" id="WP_179767883.1">
    <property type="nucleotide sequence ID" value="NZ_JACCFO010000001.1"/>
</dbReference>
<evidence type="ECO:0000313" key="5">
    <source>
        <dbReference type="Proteomes" id="UP000575985"/>
    </source>
</evidence>
<keyword evidence="4" id="KW-0378">Hydrolase</keyword>
<evidence type="ECO:0000256" key="1">
    <source>
        <dbReference type="SAM" id="MobiDB-lite"/>
    </source>
</evidence>
<dbReference type="GO" id="GO:0008233">
    <property type="term" value="F:peptidase activity"/>
    <property type="evidence" value="ECO:0007669"/>
    <property type="project" value="UniProtKB-KW"/>
</dbReference>
<dbReference type="Pfam" id="PF11992">
    <property type="entry name" value="TgpA_N"/>
    <property type="match status" value="1"/>
</dbReference>
<reference evidence="4 5" key="1">
    <citation type="submission" date="2020-07" db="EMBL/GenBank/DDBJ databases">
        <title>Sequencing the genomes of 1000 actinobacteria strains.</title>
        <authorList>
            <person name="Klenk H.-P."/>
        </authorList>
    </citation>
    <scope>NUCLEOTIDE SEQUENCE [LARGE SCALE GENOMIC DNA]</scope>
    <source>
        <strain evidence="4 5">DSM 45927</strain>
    </source>
</reference>
<keyword evidence="4" id="KW-0645">Protease</keyword>